<protein>
    <submittedName>
        <fullName evidence="5">Class I SAM-dependent methyltransferase</fullName>
    </submittedName>
</protein>
<evidence type="ECO:0000256" key="1">
    <source>
        <dbReference type="ARBA" id="ARBA00022603"/>
    </source>
</evidence>
<evidence type="ECO:0000313" key="6">
    <source>
        <dbReference type="Proteomes" id="UP000824109"/>
    </source>
</evidence>
<dbReference type="InterPro" id="IPR029063">
    <property type="entry name" value="SAM-dependent_MTases_sf"/>
</dbReference>
<dbReference type="PANTHER" id="PTHR43464:SF19">
    <property type="entry name" value="UBIQUINONE BIOSYNTHESIS O-METHYLTRANSFERASE, MITOCHONDRIAL"/>
    <property type="match status" value="1"/>
</dbReference>
<reference evidence="5" key="2">
    <citation type="journal article" date="2021" name="PeerJ">
        <title>Extensive microbial diversity within the chicken gut microbiome revealed by metagenomics and culture.</title>
        <authorList>
            <person name="Gilroy R."/>
            <person name="Ravi A."/>
            <person name="Getino M."/>
            <person name="Pursley I."/>
            <person name="Horton D.L."/>
            <person name="Alikhan N.F."/>
            <person name="Baker D."/>
            <person name="Gharbi K."/>
            <person name="Hall N."/>
            <person name="Watson M."/>
            <person name="Adriaenssens E.M."/>
            <person name="Foster-Nyarko E."/>
            <person name="Jarju S."/>
            <person name="Secka A."/>
            <person name="Antonio M."/>
            <person name="Oren A."/>
            <person name="Chaudhuri R.R."/>
            <person name="La Ragione R."/>
            <person name="Hildebrand F."/>
            <person name="Pallen M.J."/>
        </authorList>
    </citation>
    <scope>NUCLEOTIDE SEQUENCE</scope>
    <source>
        <strain evidence="5">USAMLcec3-3695</strain>
    </source>
</reference>
<accession>A0A9D1MB80</accession>
<dbReference type="CDD" id="cd02440">
    <property type="entry name" value="AdoMet_MTases"/>
    <property type="match status" value="1"/>
</dbReference>
<evidence type="ECO:0000259" key="4">
    <source>
        <dbReference type="Pfam" id="PF08241"/>
    </source>
</evidence>
<dbReference type="EMBL" id="DVNB01000046">
    <property type="protein sequence ID" value="HIU57009.1"/>
    <property type="molecule type" value="Genomic_DNA"/>
</dbReference>
<dbReference type="GO" id="GO:0008757">
    <property type="term" value="F:S-adenosylmethionine-dependent methyltransferase activity"/>
    <property type="evidence" value="ECO:0007669"/>
    <property type="project" value="InterPro"/>
</dbReference>
<evidence type="ECO:0000256" key="2">
    <source>
        <dbReference type="ARBA" id="ARBA00022679"/>
    </source>
</evidence>
<sequence length="243" mass="28076">MKENKYDNEEFFKKYAEMERSKKGLSGAGEWHELRKLMPDLKGKTVLDLGCGYGWHCKYAAENGAEGVTGIDISHKMLAKAKEINSDTVIEYRCAAMEDLSFEEGSFDAVISSLAFHYVRDFGELVKNIRRWLKRGGDLVFSAEHPVFTAYGSQDWYYDEDGNILHFPVDNYYYEGRREAIFLGEKVTKYHRTVTTYINTLIENGFEIRSVVEPQPPEEMMDIPGMMDEMRRPMMIIIAAVKR</sequence>
<keyword evidence="3" id="KW-0949">S-adenosyl-L-methionine</keyword>
<dbReference type="AlphaFoldDB" id="A0A9D1MB80"/>
<dbReference type="Pfam" id="PF08241">
    <property type="entry name" value="Methyltransf_11"/>
    <property type="match status" value="1"/>
</dbReference>
<dbReference type="SUPFAM" id="SSF53335">
    <property type="entry name" value="S-adenosyl-L-methionine-dependent methyltransferases"/>
    <property type="match status" value="1"/>
</dbReference>
<dbReference type="Gene3D" id="3.40.50.150">
    <property type="entry name" value="Vaccinia Virus protein VP39"/>
    <property type="match status" value="1"/>
</dbReference>
<dbReference type="PANTHER" id="PTHR43464">
    <property type="entry name" value="METHYLTRANSFERASE"/>
    <property type="match status" value="1"/>
</dbReference>
<proteinExistence type="predicted"/>
<dbReference type="InterPro" id="IPR013216">
    <property type="entry name" value="Methyltransf_11"/>
</dbReference>
<keyword evidence="2" id="KW-0808">Transferase</keyword>
<dbReference type="Proteomes" id="UP000824109">
    <property type="component" value="Unassembled WGS sequence"/>
</dbReference>
<comment type="caution">
    <text evidence="5">The sequence shown here is derived from an EMBL/GenBank/DDBJ whole genome shotgun (WGS) entry which is preliminary data.</text>
</comment>
<dbReference type="GO" id="GO:0032259">
    <property type="term" value="P:methylation"/>
    <property type="evidence" value="ECO:0007669"/>
    <property type="project" value="UniProtKB-KW"/>
</dbReference>
<organism evidence="5 6">
    <name type="scientific">Candidatus Ornithomonoglobus merdipullorum</name>
    <dbReference type="NCBI Taxonomy" id="2840895"/>
    <lineage>
        <taxon>Bacteria</taxon>
        <taxon>Bacillati</taxon>
        <taxon>Bacillota</taxon>
        <taxon>Clostridia</taxon>
        <taxon>Candidatus Ornithomonoglobus</taxon>
    </lineage>
</organism>
<evidence type="ECO:0000313" key="5">
    <source>
        <dbReference type="EMBL" id="HIU57009.1"/>
    </source>
</evidence>
<evidence type="ECO:0000256" key="3">
    <source>
        <dbReference type="ARBA" id="ARBA00022691"/>
    </source>
</evidence>
<reference evidence="5" key="1">
    <citation type="submission" date="2020-10" db="EMBL/GenBank/DDBJ databases">
        <authorList>
            <person name="Gilroy R."/>
        </authorList>
    </citation>
    <scope>NUCLEOTIDE SEQUENCE</scope>
    <source>
        <strain evidence="5">USAMLcec3-3695</strain>
    </source>
</reference>
<feature type="domain" description="Methyltransferase type 11" evidence="4">
    <location>
        <begin position="47"/>
        <end position="141"/>
    </location>
</feature>
<keyword evidence="1 5" id="KW-0489">Methyltransferase</keyword>
<name>A0A9D1MB80_9FIRM</name>
<gene>
    <name evidence="5" type="ORF">IAA61_04245</name>
</gene>